<accession>L8GQ47</accession>
<dbReference type="GeneID" id="14915334"/>
<sequence length="222" mass="24658">MQSSKPLRFVFLGPPGSGKGTQADLLKKQHTVCHLSTGDMLRAAVAEGNEIGRQAKEVMAAGKLVSDEIMVNLIKDNLTKPECKDGFILDGFPRTVVQAEKLDEMLEKSNSKLTAALEFEIDDEIVLDRLGGRYVHPASGRSYHVKYAPPKVAGKDDITGEPLIQRSDDNPETIKRRLASFHKDTVPVAAYYKKQGILEKLDAKRKPQEVHARVQKIIETRL</sequence>
<dbReference type="InterPro" id="IPR000850">
    <property type="entry name" value="Adenylat/UMP-CMP_kin"/>
</dbReference>
<keyword evidence="3 4" id="KW-0418">Kinase</keyword>
<dbReference type="FunFam" id="3.40.50.300:FF:000106">
    <property type="entry name" value="Adenylate kinase mitochondrial"/>
    <property type="match status" value="1"/>
</dbReference>
<dbReference type="HAMAP" id="MF_00235">
    <property type="entry name" value="Adenylate_kinase_Adk"/>
    <property type="match status" value="1"/>
</dbReference>
<proteinExistence type="inferred from homology"/>
<evidence type="ECO:0000256" key="3">
    <source>
        <dbReference type="ARBA" id="ARBA00022777"/>
    </source>
</evidence>
<dbReference type="NCBIfam" id="NF001381">
    <property type="entry name" value="PRK00279.1-3"/>
    <property type="match status" value="1"/>
</dbReference>
<dbReference type="SUPFAM" id="SSF52540">
    <property type="entry name" value="P-loop containing nucleoside triphosphate hydrolases"/>
    <property type="match status" value="1"/>
</dbReference>
<evidence type="ECO:0000256" key="2">
    <source>
        <dbReference type="ARBA" id="ARBA00022741"/>
    </source>
</evidence>
<evidence type="ECO:0000313" key="7">
    <source>
        <dbReference type="Proteomes" id="UP000011083"/>
    </source>
</evidence>
<comment type="similarity">
    <text evidence="4">Belongs to the adenylate kinase family.</text>
</comment>
<dbReference type="Pfam" id="PF05191">
    <property type="entry name" value="ADK_lid"/>
    <property type="match status" value="1"/>
</dbReference>
<dbReference type="VEuPathDB" id="AmoebaDB:ACA1_391490"/>
<dbReference type="NCBIfam" id="TIGR01351">
    <property type="entry name" value="adk"/>
    <property type="match status" value="1"/>
</dbReference>
<dbReference type="KEGG" id="acan:ACA1_391490"/>
<dbReference type="GO" id="GO:0005524">
    <property type="term" value="F:ATP binding"/>
    <property type="evidence" value="ECO:0007669"/>
    <property type="project" value="InterPro"/>
</dbReference>
<evidence type="ECO:0000313" key="6">
    <source>
        <dbReference type="EMBL" id="ELR14778.1"/>
    </source>
</evidence>
<dbReference type="Gene3D" id="3.40.50.300">
    <property type="entry name" value="P-loop containing nucleotide triphosphate hydrolases"/>
    <property type="match status" value="1"/>
</dbReference>
<dbReference type="RefSeq" id="XP_004336791.1">
    <property type="nucleotide sequence ID" value="XM_004336743.1"/>
</dbReference>
<gene>
    <name evidence="6" type="ORF">ACA1_391490</name>
</gene>
<dbReference type="OrthoDB" id="439792at2759"/>
<dbReference type="InterPro" id="IPR007862">
    <property type="entry name" value="Adenylate_kinase_lid-dom"/>
</dbReference>
<evidence type="ECO:0000259" key="5">
    <source>
        <dbReference type="Pfam" id="PF05191"/>
    </source>
</evidence>
<organism evidence="6 7">
    <name type="scientific">Acanthamoeba castellanii (strain ATCC 30010 / Neff)</name>
    <dbReference type="NCBI Taxonomy" id="1257118"/>
    <lineage>
        <taxon>Eukaryota</taxon>
        <taxon>Amoebozoa</taxon>
        <taxon>Discosea</taxon>
        <taxon>Longamoebia</taxon>
        <taxon>Centramoebida</taxon>
        <taxon>Acanthamoebidae</taxon>
        <taxon>Acanthamoeba</taxon>
    </lineage>
</organism>
<dbReference type="PANTHER" id="PTHR23359">
    <property type="entry name" value="NUCLEOTIDE KINASE"/>
    <property type="match status" value="1"/>
</dbReference>
<dbReference type="STRING" id="1257118.L8GQ47"/>
<dbReference type="NCBIfam" id="NF001380">
    <property type="entry name" value="PRK00279.1-2"/>
    <property type="match status" value="1"/>
</dbReference>
<dbReference type="PRINTS" id="PR00094">
    <property type="entry name" value="ADENYLTKNASE"/>
</dbReference>
<reference evidence="6 7" key="1">
    <citation type="journal article" date="2013" name="Genome Biol.">
        <title>Genome of Acanthamoeba castellanii highlights extensive lateral gene transfer and early evolution of tyrosine kinase signaling.</title>
        <authorList>
            <person name="Clarke M."/>
            <person name="Lohan A.J."/>
            <person name="Liu B."/>
            <person name="Lagkouvardos I."/>
            <person name="Roy S."/>
            <person name="Zafar N."/>
            <person name="Bertelli C."/>
            <person name="Schilde C."/>
            <person name="Kianianmomeni A."/>
            <person name="Burglin T.R."/>
            <person name="Frech C."/>
            <person name="Turcotte B."/>
            <person name="Kopec K.O."/>
            <person name="Synnott J.M."/>
            <person name="Choo C."/>
            <person name="Paponov I."/>
            <person name="Finkler A."/>
            <person name="Soon Heng Tan C."/>
            <person name="Hutchins A.P."/>
            <person name="Weinmeier T."/>
            <person name="Rattei T."/>
            <person name="Chu J.S."/>
            <person name="Gimenez G."/>
            <person name="Irimia M."/>
            <person name="Rigden D.J."/>
            <person name="Fitzpatrick D.A."/>
            <person name="Lorenzo-Morales J."/>
            <person name="Bateman A."/>
            <person name="Chiu C.H."/>
            <person name="Tang P."/>
            <person name="Hegemann P."/>
            <person name="Fromm H."/>
            <person name="Raoult D."/>
            <person name="Greub G."/>
            <person name="Miranda-Saavedra D."/>
            <person name="Chen N."/>
            <person name="Nash P."/>
            <person name="Ginger M.L."/>
            <person name="Horn M."/>
            <person name="Schaap P."/>
            <person name="Caler L."/>
            <person name="Loftus B."/>
        </authorList>
    </citation>
    <scope>NUCLEOTIDE SEQUENCE [LARGE SCALE GENOMIC DNA]</scope>
    <source>
        <strain evidence="6 7">Neff</strain>
    </source>
</reference>
<dbReference type="OMA" id="VYHEQTA"/>
<keyword evidence="7" id="KW-1185">Reference proteome</keyword>
<feature type="domain" description="Adenylate kinase active site lid" evidence="5">
    <location>
        <begin position="133"/>
        <end position="168"/>
    </location>
</feature>
<dbReference type="GO" id="GO:0004017">
    <property type="term" value="F:AMP kinase activity"/>
    <property type="evidence" value="ECO:0007669"/>
    <property type="project" value="InterPro"/>
</dbReference>
<dbReference type="InterPro" id="IPR006259">
    <property type="entry name" value="Adenyl_kin_sub"/>
</dbReference>
<dbReference type="NCBIfam" id="NF011100">
    <property type="entry name" value="PRK14527.1"/>
    <property type="match status" value="1"/>
</dbReference>
<dbReference type="InterPro" id="IPR027417">
    <property type="entry name" value="P-loop_NTPase"/>
</dbReference>
<dbReference type="Pfam" id="PF00406">
    <property type="entry name" value="ADK"/>
    <property type="match status" value="1"/>
</dbReference>
<keyword evidence="1 4" id="KW-0808">Transferase</keyword>
<protein>
    <submittedName>
        <fullName evidence="6">Adenylate kinase</fullName>
    </submittedName>
</protein>
<evidence type="ECO:0000256" key="1">
    <source>
        <dbReference type="ARBA" id="ARBA00022679"/>
    </source>
</evidence>
<dbReference type="EMBL" id="KB008044">
    <property type="protein sequence ID" value="ELR14778.1"/>
    <property type="molecule type" value="Genomic_DNA"/>
</dbReference>
<keyword evidence="2" id="KW-0547">Nucleotide-binding</keyword>
<dbReference type="AlphaFoldDB" id="L8GQ47"/>
<dbReference type="InterPro" id="IPR033690">
    <property type="entry name" value="Adenylat_kinase_CS"/>
</dbReference>
<name>L8GQ47_ACACF</name>
<evidence type="ECO:0000256" key="4">
    <source>
        <dbReference type="RuleBase" id="RU003330"/>
    </source>
</evidence>
<dbReference type="Proteomes" id="UP000011083">
    <property type="component" value="Unassembled WGS sequence"/>
</dbReference>
<dbReference type="PROSITE" id="PS00113">
    <property type="entry name" value="ADENYLATE_KINASE"/>
    <property type="match status" value="1"/>
</dbReference>
<dbReference type="CDD" id="cd01428">
    <property type="entry name" value="ADK"/>
    <property type="match status" value="1"/>
</dbReference>